<protein>
    <submittedName>
        <fullName evidence="9">Uncharacterized protein</fullName>
    </submittedName>
</protein>
<dbReference type="AlphaFoldDB" id="A0A3Q7GQH8"/>
<sequence>MSSFALVKCLKKHRKTALFEAVEKLKSVIQRPISKICIPNRITNSMLPCNRVLLDSTKTIKERELASVQNSQDHCASRGMTSFMSQIGINQLNNFIFVLAVMQIVYSVVTMALGRAKVHYF</sequence>
<dbReference type="Pfam" id="PF03094">
    <property type="entry name" value="Mlo"/>
    <property type="match status" value="1"/>
</dbReference>
<evidence type="ECO:0000256" key="4">
    <source>
        <dbReference type="ARBA" id="ARBA00022821"/>
    </source>
</evidence>
<keyword evidence="4" id="KW-0611">Plant defense</keyword>
<reference evidence="9" key="1">
    <citation type="journal article" date="2012" name="Nature">
        <title>The tomato genome sequence provides insights into fleshy fruit evolution.</title>
        <authorList>
            <consortium name="Tomato Genome Consortium"/>
        </authorList>
    </citation>
    <scope>NUCLEOTIDE SEQUENCE [LARGE SCALE GENOMIC DNA]</scope>
    <source>
        <strain evidence="9">cv. Heinz 1706</strain>
    </source>
</reference>
<dbReference type="PANTHER" id="PTHR31942:SF89">
    <property type="entry name" value="MLO-LIKE PROTEIN 3"/>
    <property type="match status" value="1"/>
</dbReference>
<evidence type="ECO:0000256" key="6">
    <source>
        <dbReference type="ARBA" id="ARBA00023136"/>
    </source>
</evidence>
<dbReference type="EnsemblPlants" id="Solyc06g010005.1.1">
    <property type="protein sequence ID" value="Solyc06g010005.1.1"/>
    <property type="gene ID" value="Solyc06g010005.1"/>
</dbReference>
<proteinExistence type="inferred from homology"/>
<evidence type="ECO:0000313" key="10">
    <source>
        <dbReference type="Proteomes" id="UP000004994"/>
    </source>
</evidence>
<name>A0A3Q7GQH8_SOLLC</name>
<feature type="transmembrane region" description="Helical" evidence="8">
    <location>
        <begin position="92"/>
        <end position="113"/>
    </location>
</feature>
<keyword evidence="10" id="KW-1185">Reference proteome</keyword>
<keyword evidence="3 8" id="KW-0812">Transmembrane</keyword>
<organism evidence="9">
    <name type="scientific">Solanum lycopersicum</name>
    <name type="common">Tomato</name>
    <name type="synonym">Lycopersicon esculentum</name>
    <dbReference type="NCBI Taxonomy" id="4081"/>
    <lineage>
        <taxon>Eukaryota</taxon>
        <taxon>Viridiplantae</taxon>
        <taxon>Streptophyta</taxon>
        <taxon>Embryophyta</taxon>
        <taxon>Tracheophyta</taxon>
        <taxon>Spermatophyta</taxon>
        <taxon>Magnoliopsida</taxon>
        <taxon>eudicotyledons</taxon>
        <taxon>Gunneridae</taxon>
        <taxon>Pentapetalae</taxon>
        <taxon>asterids</taxon>
        <taxon>lamiids</taxon>
        <taxon>Solanales</taxon>
        <taxon>Solanaceae</taxon>
        <taxon>Solanoideae</taxon>
        <taxon>Solaneae</taxon>
        <taxon>Solanum</taxon>
        <taxon>Solanum subgen. Lycopersicon</taxon>
    </lineage>
</organism>
<dbReference type="InParanoid" id="A0A3Q7GQH8"/>
<dbReference type="InterPro" id="IPR004326">
    <property type="entry name" value="Mlo"/>
</dbReference>
<dbReference type="STRING" id="4081.A0A3Q7GQH8"/>
<evidence type="ECO:0000256" key="7">
    <source>
        <dbReference type="ARBA" id="ARBA00023265"/>
    </source>
</evidence>
<comment type="similarity">
    <text evidence="2">Belongs to the MLO family.</text>
</comment>
<dbReference type="Gramene" id="Solyc06g010005.1.1">
    <property type="protein sequence ID" value="Solyc06g010005.1.1"/>
    <property type="gene ID" value="Solyc06g010005.1"/>
</dbReference>
<dbReference type="PANTHER" id="PTHR31942">
    <property type="entry name" value="MLO-LIKE PROTEIN 1"/>
    <property type="match status" value="1"/>
</dbReference>
<evidence type="ECO:0000256" key="8">
    <source>
        <dbReference type="SAM" id="Phobius"/>
    </source>
</evidence>
<keyword evidence="7" id="KW-0568">Pathogenesis-related protein</keyword>
<dbReference type="GO" id="GO:0016020">
    <property type="term" value="C:membrane"/>
    <property type="evidence" value="ECO:0007669"/>
    <property type="project" value="UniProtKB-SubCell"/>
</dbReference>
<dbReference type="GO" id="GO:0006952">
    <property type="term" value="P:defense response"/>
    <property type="evidence" value="ECO:0007669"/>
    <property type="project" value="UniProtKB-KW"/>
</dbReference>
<evidence type="ECO:0000256" key="5">
    <source>
        <dbReference type="ARBA" id="ARBA00022989"/>
    </source>
</evidence>
<comment type="subcellular location">
    <subcellularLocation>
        <location evidence="1">Membrane</location>
        <topology evidence="1">Multi-pass membrane protein</topology>
    </subcellularLocation>
</comment>
<evidence type="ECO:0000313" key="9">
    <source>
        <dbReference type="EnsemblPlants" id="Solyc06g010005.1.1"/>
    </source>
</evidence>
<keyword evidence="6 8" id="KW-0472">Membrane</keyword>
<dbReference type="OMA" id="DHCASRG"/>
<evidence type="ECO:0000256" key="1">
    <source>
        <dbReference type="ARBA" id="ARBA00004141"/>
    </source>
</evidence>
<dbReference type="Proteomes" id="UP000004994">
    <property type="component" value="Chromosome 6"/>
</dbReference>
<reference evidence="9" key="2">
    <citation type="submission" date="2019-01" db="UniProtKB">
        <authorList>
            <consortium name="EnsemblPlants"/>
        </authorList>
    </citation>
    <scope>IDENTIFICATION</scope>
    <source>
        <strain evidence="9">cv. Heinz 1706</strain>
    </source>
</reference>
<evidence type="ECO:0000256" key="2">
    <source>
        <dbReference type="ARBA" id="ARBA00006574"/>
    </source>
</evidence>
<evidence type="ECO:0000256" key="3">
    <source>
        <dbReference type="ARBA" id="ARBA00022692"/>
    </source>
</evidence>
<keyword evidence="5 8" id="KW-1133">Transmembrane helix</keyword>
<accession>A0A3Q7GQH8</accession>